<gene>
    <name evidence="4" type="ORF">IQ241_15635</name>
</gene>
<keyword evidence="3" id="KW-1133">Transmembrane helix</keyword>
<keyword evidence="5" id="KW-1185">Reference proteome</keyword>
<feature type="compositionally biased region" description="Polar residues" evidence="2">
    <location>
        <begin position="202"/>
        <end position="226"/>
    </location>
</feature>
<dbReference type="EMBL" id="JADEXG010000038">
    <property type="protein sequence ID" value="MBE9078709.1"/>
    <property type="molecule type" value="Genomic_DNA"/>
</dbReference>
<proteinExistence type="predicted"/>
<name>A0A8J7DRJ8_9CYAN</name>
<feature type="coiled-coil region" evidence="1">
    <location>
        <begin position="704"/>
        <end position="746"/>
    </location>
</feature>
<protein>
    <submittedName>
        <fullName evidence="4">Uncharacterized protein</fullName>
    </submittedName>
</protein>
<evidence type="ECO:0000313" key="4">
    <source>
        <dbReference type="EMBL" id="MBE9078709.1"/>
    </source>
</evidence>
<sequence length="793" mass="85835">MGLALAFQLLLTNLGIALGLTLLKLTPQPSAPIAESHRESQSKAAGSKVGLLAGLGGLLTVNTVLFASCFLAVKFSALRGALAGAALGSMIWSAYLLLLVWVSSTAIGSLFDTLLGAVAKLFRNLLGGLKSAISPDPSDSAELSSLNEAVGSQLQATLAALESSRQLLAAQTAELSSAPSHEAVSPDIVQYNQLIDVLKAATSNPGSLNSPNDPLNHPSVSPSSGPSIEADDAPATSPSSGLFSRLRQLDASALMQTALNRLDLSEEDIKTLWQQTQQFVAESRSSESSNDASEETASAQTADFSMVRLELENYLTTLPADRFQPAEFEAEFRDLLYDPEAEPMAVQAQLAELDSADFATILAQRQDIAPVQQRQIVGRLTNVYKDVLDVLEADTAAAKMDLTDEIATLQDKLATYFLYTNTDKLTVEAIQPKLESLIENSDRPLAHWQAQSPSLDLGSIEAILQRRSRLKPNQSAALLAELQSAWQRLIGEESAADESLSQTVANTIQQFFSDLEGPLSIEDVKPRLLTFLGSALSGIGRQADKVDWGSVAQQLRPSLKLPDKEIESLVHWLAERWPQPRRWSVRKALRQAKTQTQSAVSQAMSQGKSVIEAIPADLNGASDPPDLQLFQLTQQLEALLDQAETGLADLGKTLRSAARYSNFDQMAGQALDTLRHRLQALNPEHWTEQLPDSVSLPEFFEPLKQRLESTQRRLSDQIEEIQAQALAEARSLRLAAQQRADRVRRQVATAAWWVFVIGLTSGLSSAIAGGLASADLSQWPNLLALWSTMVSPQ</sequence>
<reference evidence="4" key="1">
    <citation type="submission" date="2020-10" db="EMBL/GenBank/DDBJ databases">
        <authorList>
            <person name="Castelo-Branco R."/>
            <person name="Eusebio N."/>
            <person name="Adriana R."/>
            <person name="Vieira A."/>
            <person name="Brugerolle De Fraissinette N."/>
            <person name="Rezende De Castro R."/>
            <person name="Schneider M.P."/>
            <person name="Vasconcelos V."/>
            <person name="Leao P.N."/>
        </authorList>
    </citation>
    <scope>NUCLEOTIDE SEQUENCE</scope>
    <source>
        <strain evidence="4">LEGE 07310</strain>
    </source>
</reference>
<evidence type="ECO:0000313" key="5">
    <source>
        <dbReference type="Proteomes" id="UP000636505"/>
    </source>
</evidence>
<dbReference type="RefSeq" id="WP_193908834.1">
    <property type="nucleotide sequence ID" value="NZ_JADEXG010000038.1"/>
</dbReference>
<feature type="transmembrane region" description="Helical" evidence="3">
    <location>
        <begin position="80"/>
        <end position="102"/>
    </location>
</feature>
<evidence type="ECO:0000256" key="1">
    <source>
        <dbReference type="SAM" id="Coils"/>
    </source>
</evidence>
<dbReference type="Proteomes" id="UP000636505">
    <property type="component" value="Unassembled WGS sequence"/>
</dbReference>
<comment type="caution">
    <text evidence="4">The sequence shown here is derived from an EMBL/GenBank/DDBJ whole genome shotgun (WGS) entry which is preliminary data.</text>
</comment>
<evidence type="ECO:0000256" key="3">
    <source>
        <dbReference type="SAM" id="Phobius"/>
    </source>
</evidence>
<feature type="transmembrane region" description="Helical" evidence="3">
    <location>
        <begin position="49"/>
        <end position="73"/>
    </location>
</feature>
<keyword evidence="3" id="KW-0812">Transmembrane</keyword>
<keyword evidence="3" id="KW-0472">Membrane</keyword>
<organism evidence="4 5">
    <name type="scientific">Vasconcelosia minhoensis LEGE 07310</name>
    <dbReference type="NCBI Taxonomy" id="915328"/>
    <lineage>
        <taxon>Bacteria</taxon>
        <taxon>Bacillati</taxon>
        <taxon>Cyanobacteriota</taxon>
        <taxon>Cyanophyceae</taxon>
        <taxon>Nodosilineales</taxon>
        <taxon>Cymatolegaceae</taxon>
        <taxon>Vasconcelosia</taxon>
        <taxon>Vasconcelosia minhoensis</taxon>
    </lineage>
</organism>
<dbReference type="AlphaFoldDB" id="A0A8J7DRJ8"/>
<dbReference type="SUPFAM" id="SSF58113">
    <property type="entry name" value="Apolipoprotein A-I"/>
    <property type="match status" value="1"/>
</dbReference>
<accession>A0A8J7DRJ8</accession>
<evidence type="ECO:0000256" key="2">
    <source>
        <dbReference type="SAM" id="MobiDB-lite"/>
    </source>
</evidence>
<feature type="region of interest" description="Disordered" evidence="2">
    <location>
        <begin position="202"/>
        <end position="241"/>
    </location>
</feature>
<keyword evidence="1" id="KW-0175">Coiled coil</keyword>